<feature type="non-terminal residue" evidence="2">
    <location>
        <position position="187"/>
    </location>
</feature>
<accession>A0ABN9SUG4</accession>
<evidence type="ECO:0000256" key="1">
    <source>
        <dbReference type="SAM" id="MobiDB-lite"/>
    </source>
</evidence>
<sequence>SPAMAGPRRAGAAGPGPPGWRRGWAASWWSCGTSASRPRGACSPRPGRSSRRTAATSCSCSGCRGGGGRVRHRLLRDHQDLPARAGRLSPARGLRPEGGPHPLGRLPLRGRGPAPGRADAAGAGRGPPARRAGPAARRPRRLPRGLAVRVRQPVRENVAGGSRGERPLELVEGQGAALRRCAEWEED</sequence>
<dbReference type="Proteomes" id="UP001189429">
    <property type="component" value="Unassembled WGS sequence"/>
</dbReference>
<proteinExistence type="predicted"/>
<keyword evidence="3" id="KW-1185">Reference proteome</keyword>
<gene>
    <name evidence="2" type="ORF">PCOR1329_LOCUS32736</name>
</gene>
<feature type="compositionally biased region" description="Low complexity" evidence="1">
    <location>
        <begin position="100"/>
        <end position="136"/>
    </location>
</feature>
<protein>
    <submittedName>
        <fullName evidence="2">Uncharacterized protein</fullName>
    </submittedName>
</protein>
<feature type="compositionally biased region" description="Low complexity" evidence="1">
    <location>
        <begin position="1"/>
        <end position="12"/>
    </location>
</feature>
<comment type="caution">
    <text evidence="2">The sequence shown here is derived from an EMBL/GenBank/DDBJ whole genome shotgun (WGS) entry which is preliminary data.</text>
</comment>
<organism evidence="2 3">
    <name type="scientific">Prorocentrum cordatum</name>
    <dbReference type="NCBI Taxonomy" id="2364126"/>
    <lineage>
        <taxon>Eukaryota</taxon>
        <taxon>Sar</taxon>
        <taxon>Alveolata</taxon>
        <taxon>Dinophyceae</taxon>
        <taxon>Prorocentrales</taxon>
        <taxon>Prorocentraceae</taxon>
        <taxon>Prorocentrum</taxon>
    </lineage>
</organism>
<name>A0ABN9SUG4_9DINO</name>
<feature type="region of interest" description="Disordered" evidence="1">
    <location>
        <begin position="1"/>
        <end position="146"/>
    </location>
</feature>
<evidence type="ECO:0000313" key="2">
    <source>
        <dbReference type="EMBL" id="CAK0836137.1"/>
    </source>
</evidence>
<feature type="compositionally biased region" description="Low complexity" evidence="1">
    <location>
        <begin position="34"/>
        <end position="59"/>
    </location>
</feature>
<reference evidence="2" key="1">
    <citation type="submission" date="2023-10" db="EMBL/GenBank/DDBJ databases">
        <authorList>
            <person name="Chen Y."/>
            <person name="Shah S."/>
            <person name="Dougan E. K."/>
            <person name="Thang M."/>
            <person name="Chan C."/>
        </authorList>
    </citation>
    <scope>NUCLEOTIDE SEQUENCE [LARGE SCALE GENOMIC DNA]</scope>
</reference>
<evidence type="ECO:0000313" key="3">
    <source>
        <dbReference type="Proteomes" id="UP001189429"/>
    </source>
</evidence>
<dbReference type="EMBL" id="CAUYUJ010013396">
    <property type="protein sequence ID" value="CAK0836137.1"/>
    <property type="molecule type" value="Genomic_DNA"/>
</dbReference>
<feature type="non-terminal residue" evidence="2">
    <location>
        <position position="1"/>
    </location>
</feature>